<keyword evidence="1" id="KW-0732">Signal</keyword>
<reference evidence="2 3" key="1">
    <citation type="submission" date="2020-09" db="EMBL/GenBank/DDBJ databases">
        <title>Bacillus nautilus sp. nov., Chryseoglobus crepusculi sp. nov, and Psychrobacter noctis sp. nov., isolated from deep-sea sponges from the equatorial Atlantic.</title>
        <authorList>
            <person name="Stennett H.L."/>
            <person name="Williams S.E."/>
        </authorList>
    </citation>
    <scope>NUCLEOTIDE SEQUENCE [LARGE SCALE GENOMIC DNA]</scope>
    <source>
        <strain evidence="2 3">28M-24</strain>
    </source>
</reference>
<name>A0ABR8LQB0_9FLAO</name>
<feature type="chain" id="PRO_5045597100" evidence="1">
    <location>
        <begin position="20"/>
        <end position="146"/>
    </location>
</feature>
<evidence type="ECO:0000313" key="3">
    <source>
        <dbReference type="Proteomes" id="UP000627521"/>
    </source>
</evidence>
<protein>
    <submittedName>
        <fullName evidence="2">Sensor of ECF-type sigma factor</fullName>
    </submittedName>
</protein>
<keyword evidence="3" id="KW-1185">Reference proteome</keyword>
<feature type="signal peptide" evidence="1">
    <location>
        <begin position="1"/>
        <end position="19"/>
    </location>
</feature>
<dbReference type="EMBL" id="JACXXH010000001">
    <property type="protein sequence ID" value="MBD3862401.1"/>
    <property type="molecule type" value="Genomic_DNA"/>
</dbReference>
<accession>A0ABR8LQB0</accession>
<organism evidence="2 3">
    <name type="scientific">Olleya marilimosa</name>
    <dbReference type="NCBI Taxonomy" id="272164"/>
    <lineage>
        <taxon>Bacteria</taxon>
        <taxon>Pseudomonadati</taxon>
        <taxon>Bacteroidota</taxon>
        <taxon>Flavobacteriia</taxon>
        <taxon>Flavobacteriales</taxon>
        <taxon>Flavobacteriaceae</taxon>
    </lineage>
</organism>
<comment type="caution">
    <text evidence="2">The sequence shown here is derived from an EMBL/GenBank/DDBJ whole genome shotgun (WGS) entry which is preliminary data.</text>
</comment>
<evidence type="ECO:0000313" key="2">
    <source>
        <dbReference type="EMBL" id="MBD3862401.1"/>
    </source>
</evidence>
<sequence length="146" mass="17276">MKKHIITLLVLVFSFSAIAQKEKIKQHEKLKALKVAHITEQLDFTSKEAEAFWPIYNDFEAQKSKLRDASDIKRKDIDVTKLTNKEAETLIKDMQDLEDARVKSYKIYVDKLSKIISYKKIVLLFNAERSFKRKMIEEFRGRHKKD</sequence>
<dbReference type="Proteomes" id="UP000627521">
    <property type="component" value="Unassembled WGS sequence"/>
</dbReference>
<gene>
    <name evidence="2" type="ORF">IEG06_02985</name>
</gene>
<dbReference type="RefSeq" id="WP_028281736.1">
    <property type="nucleotide sequence ID" value="NZ_CAXBHU010000001.1"/>
</dbReference>
<proteinExistence type="predicted"/>
<evidence type="ECO:0000256" key="1">
    <source>
        <dbReference type="SAM" id="SignalP"/>
    </source>
</evidence>